<dbReference type="GeneID" id="77805429"/>
<gene>
    <name evidence="2" type="ORF">PtA15_17A419</name>
</gene>
<reference evidence="2" key="1">
    <citation type="submission" date="2022-10" db="EMBL/GenBank/DDBJ databases">
        <title>Puccinia triticina Genome sequencing and assembly.</title>
        <authorList>
            <person name="Li C."/>
        </authorList>
    </citation>
    <scope>NUCLEOTIDE SEQUENCE</scope>
    <source>
        <strain evidence="2">Pt15</strain>
    </source>
</reference>
<feature type="compositionally biased region" description="Polar residues" evidence="1">
    <location>
        <begin position="62"/>
        <end position="72"/>
    </location>
</feature>
<feature type="region of interest" description="Disordered" evidence="1">
    <location>
        <begin position="62"/>
        <end position="88"/>
    </location>
</feature>
<sequence>MKRSRLVAPLSTGNKDSLAAQRPITLLENSLTPLGFPLCFLPAPLTVKAHPPLVTVAASNRQSLNSAASASDPSGPIPNRYCRAHSKV</sequence>
<evidence type="ECO:0000313" key="3">
    <source>
        <dbReference type="Proteomes" id="UP001164743"/>
    </source>
</evidence>
<evidence type="ECO:0000256" key="1">
    <source>
        <dbReference type="SAM" id="MobiDB-lite"/>
    </source>
</evidence>
<name>A0ABY7DD76_9BASI</name>
<evidence type="ECO:0000313" key="2">
    <source>
        <dbReference type="EMBL" id="WAQ92937.1"/>
    </source>
</evidence>
<dbReference type="EMBL" id="CP110437">
    <property type="protein sequence ID" value="WAQ92937.1"/>
    <property type="molecule type" value="Genomic_DNA"/>
</dbReference>
<dbReference type="RefSeq" id="XP_053028492.1">
    <property type="nucleotide sequence ID" value="XM_053164534.1"/>
</dbReference>
<proteinExistence type="predicted"/>
<protein>
    <submittedName>
        <fullName evidence="2">Uncharacterized protein</fullName>
    </submittedName>
</protein>
<accession>A0ABY7DD76</accession>
<keyword evidence="3" id="KW-1185">Reference proteome</keyword>
<organism evidence="2 3">
    <name type="scientific">Puccinia triticina</name>
    <dbReference type="NCBI Taxonomy" id="208348"/>
    <lineage>
        <taxon>Eukaryota</taxon>
        <taxon>Fungi</taxon>
        <taxon>Dikarya</taxon>
        <taxon>Basidiomycota</taxon>
        <taxon>Pucciniomycotina</taxon>
        <taxon>Pucciniomycetes</taxon>
        <taxon>Pucciniales</taxon>
        <taxon>Pucciniaceae</taxon>
        <taxon>Puccinia</taxon>
    </lineage>
</organism>
<dbReference type="Proteomes" id="UP001164743">
    <property type="component" value="Chromosome 17A"/>
</dbReference>